<evidence type="ECO:0000313" key="2">
    <source>
        <dbReference type="EMBL" id="KFD57069.1"/>
    </source>
</evidence>
<evidence type="ECO:0000313" key="4">
    <source>
        <dbReference type="Proteomes" id="UP000030764"/>
    </source>
</evidence>
<dbReference type="EMBL" id="KL367494">
    <property type="protein sequence ID" value="KFD69590.1"/>
    <property type="molecule type" value="Genomic_DNA"/>
</dbReference>
<gene>
    <name evidence="2" type="ORF">M513_01954</name>
    <name evidence="3" type="ORF">M514_01954</name>
</gene>
<reference evidence="3 4" key="1">
    <citation type="journal article" date="2014" name="Nat. Genet.">
        <title>Genome and transcriptome of the porcine whipworm Trichuris suis.</title>
        <authorList>
            <person name="Jex A.R."/>
            <person name="Nejsum P."/>
            <person name="Schwarz E.M."/>
            <person name="Hu L."/>
            <person name="Young N.D."/>
            <person name="Hall R.S."/>
            <person name="Korhonen P.K."/>
            <person name="Liao S."/>
            <person name="Thamsborg S."/>
            <person name="Xia J."/>
            <person name="Xu P."/>
            <person name="Wang S."/>
            <person name="Scheerlinck J.P."/>
            <person name="Hofmann A."/>
            <person name="Sternberg P.W."/>
            <person name="Wang J."/>
            <person name="Gasser R.B."/>
        </authorList>
    </citation>
    <scope>NUCLEOTIDE SEQUENCE [LARGE SCALE GENOMIC DNA]</scope>
    <source>
        <strain evidence="3">DCEP-RM93F</strain>
        <strain evidence="2">DCEP-RM93M</strain>
    </source>
</reference>
<dbReference type="EMBL" id="KL363190">
    <property type="protein sequence ID" value="KFD57069.1"/>
    <property type="molecule type" value="Genomic_DNA"/>
</dbReference>
<sequence length="126" mass="13991">MNAILRATFQSAKEAAHYIQKERTINQGFEAPLDELAKDSKTPSRKRGSTGQGKNAATTIFTELARVGNERHHKSFTMKRSGRKTQAGTASLINASVPVLHEMRHFKYRTCKWQCLCATAKAGALQ</sequence>
<evidence type="ECO:0000313" key="3">
    <source>
        <dbReference type="EMBL" id="KFD69590.1"/>
    </source>
</evidence>
<feature type="region of interest" description="Disordered" evidence="1">
    <location>
        <begin position="30"/>
        <end position="56"/>
    </location>
</feature>
<protein>
    <submittedName>
        <fullName evidence="3">Uncharacterized protein</fullName>
    </submittedName>
</protein>
<organism evidence="3">
    <name type="scientific">Trichuris suis</name>
    <name type="common">pig whipworm</name>
    <dbReference type="NCBI Taxonomy" id="68888"/>
    <lineage>
        <taxon>Eukaryota</taxon>
        <taxon>Metazoa</taxon>
        <taxon>Ecdysozoa</taxon>
        <taxon>Nematoda</taxon>
        <taxon>Enoplea</taxon>
        <taxon>Dorylaimia</taxon>
        <taxon>Trichinellida</taxon>
        <taxon>Trichuridae</taxon>
        <taxon>Trichuris</taxon>
    </lineage>
</organism>
<dbReference type="Proteomes" id="UP000030758">
    <property type="component" value="Unassembled WGS sequence"/>
</dbReference>
<dbReference type="Proteomes" id="UP000030764">
    <property type="component" value="Unassembled WGS sequence"/>
</dbReference>
<keyword evidence="4" id="KW-1185">Reference proteome</keyword>
<evidence type="ECO:0000256" key="1">
    <source>
        <dbReference type="SAM" id="MobiDB-lite"/>
    </source>
</evidence>
<name>A0A085NJE4_9BILA</name>
<proteinExistence type="predicted"/>
<accession>A0A085NJE4</accession>
<dbReference type="AlphaFoldDB" id="A0A085NJE4"/>